<accession>A0ABS7KVG6</accession>
<dbReference type="InterPro" id="IPR038084">
    <property type="entry name" value="PduO/GlcC-like_sf"/>
</dbReference>
<dbReference type="Gene3D" id="3.30.450.150">
    <property type="entry name" value="Haem-degrading domain"/>
    <property type="match status" value="1"/>
</dbReference>
<name>A0ABS7KVG6_CLOSR</name>
<organism evidence="2 3">
    <name type="scientific">Clostridium sardiniense</name>
    <name type="common">Clostridium absonum</name>
    <dbReference type="NCBI Taxonomy" id="29369"/>
    <lineage>
        <taxon>Bacteria</taxon>
        <taxon>Bacillati</taxon>
        <taxon>Bacillota</taxon>
        <taxon>Clostridia</taxon>
        <taxon>Eubacteriales</taxon>
        <taxon>Clostridiaceae</taxon>
        <taxon>Clostridium</taxon>
    </lineage>
</organism>
<sequence length="150" mass="16004">MIDDDMAHKITENIIASLKHDTITLNKAKEILKKAEDKAKEMSISVTIAIVDEGGNLIAQHRMDNSLLISIPAALNKAYTAIALKMDTEKVHELVLPGGPFYGLDSVHPGKLCTFGGGIPIMNNDKLIGAIGVSGGNTDEDILIAKTALK</sequence>
<protein>
    <submittedName>
        <fullName evidence="2">Heme-binding protein</fullName>
    </submittedName>
</protein>
<comment type="caution">
    <text evidence="2">The sequence shown here is derived from an EMBL/GenBank/DDBJ whole genome shotgun (WGS) entry which is preliminary data.</text>
</comment>
<dbReference type="RefSeq" id="WP_221859390.1">
    <property type="nucleotide sequence ID" value="NZ_JAIKTU010000003.1"/>
</dbReference>
<proteinExistence type="predicted"/>
<evidence type="ECO:0000313" key="2">
    <source>
        <dbReference type="EMBL" id="MBY0754608.1"/>
    </source>
</evidence>
<dbReference type="PANTHER" id="PTHR34309">
    <property type="entry name" value="SLR1406 PROTEIN"/>
    <property type="match status" value="1"/>
</dbReference>
<reference evidence="2 3" key="1">
    <citation type="journal article" date="2021" name="Cell Host Microbe">
        <title>in vivo commensal control of Clostridioides difficile virulence.</title>
        <authorList>
            <person name="Girinathan B.P."/>
            <person name="Dibenedetto N."/>
            <person name="Worley J.N."/>
            <person name="Peltier J."/>
            <person name="Arrieta-Ortiz M.L."/>
            <person name="Rupa Christinal Immanuel S."/>
            <person name="Lavin R."/>
            <person name="Delaney M.L."/>
            <person name="Cummins C."/>
            <person name="Hoffmann M."/>
            <person name="Luo Y."/>
            <person name="Gonzalez-Escalona N."/>
            <person name="Allard M."/>
            <person name="Onderdonk A.B."/>
            <person name="Gerber G.K."/>
            <person name="Sonenshein A.L."/>
            <person name="Baliga N."/>
            <person name="Dupuy B."/>
            <person name="Bry L."/>
        </authorList>
    </citation>
    <scope>NUCLEOTIDE SEQUENCE [LARGE SCALE GENOMIC DNA]</scope>
    <source>
        <strain evidence="2 3">DSM 599</strain>
    </source>
</reference>
<dbReference type="Proteomes" id="UP001299068">
    <property type="component" value="Unassembled WGS sequence"/>
</dbReference>
<gene>
    <name evidence="2" type="ORF">K5V21_03965</name>
</gene>
<feature type="coiled-coil region" evidence="1">
    <location>
        <begin position="18"/>
        <end position="45"/>
    </location>
</feature>
<dbReference type="PANTHER" id="PTHR34309:SF1">
    <property type="entry name" value="PROTEIN GLCG"/>
    <property type="match status" value="1"/>
</dbReference>
<dbReference type="SUPFAM" id="SSF143744">
    <property type="entry name" value="GlcG-like"/>
    <property type="match status" value="1"/>
</dbReference>
<dbReference type="InterPro" id="IPR052517">
    <property type="entry name" value="GlcG_carb_metab_protein"/>
</dbReference>
<keyword evidence="3" id="KW-1185">Reference proteome</keyword>
<evidence type="ECO:0000313" key="3">
    <source>
        <dbReference type="Proteomes" id="UP001299068"/>
    </source>
</evidence>
<keyword evidence="1" id="KW-0175">Coiled coil</keyword>
<dbReference type="EMBL" id="JAIKTU010000003">
    <property type="protein sequence ID" value="MBY0754608.1"/>
    <property type="molecule type" value="Genomic_DNA"/>
</dbReference>
<dbReference type="InterPro" id="IPR005624">
    <property type="entry name" value="PduO/GlcC-like"/>
</dbReference>
<dbReference type="Pfam" id="PF03928">
    <property type="entry name" value="HbpS-like"/>
    <property type="match status" value="1"/>
</dbReference>
<evidence type="ECO:0000256" key="1">
    <source>
        <dbReference type="SAM" id="Coils"/>
    </source>
</evidence>